<evidence type="ECO:0000256" key="6">
    <source>
        <dbReference type="SAM" id="Phobius"/>
    </source>
</evidence>
<dbReference type="Proteomes" id="UP001203852">
    <property type="component" value="Unassembled WGS sequence"/>
</dbReference>
<dbReference type="PROSITE" id="PS50850">
    <property type="entry name" value="MFS"/>
    <property type="match status" value="1"/>
</dbReference>
<dbReference type="Gene3D" id="1.20.1250.20">
    <property type="entry name" value="MFS general substrate transporter like domains"/>
    <property type="match status" value="1"/>
</dbReference>
<dbReference type="SUPFAM" id="SSF103473">
    <property type="entry name" value="MFS general substrate transporter"/>
    <property type="match status" value="1"/>
</dbReference>
<dbReference type="InterPro" id="IPR020846">
    <property type="entry name" value="MFS_dom"/>
</dbReference>
<gene>
    <name evidence="8" type="ORF">EDD36DRAFT_416673</name>
</gene>
<evidence type="ECO:0000259" key="7">
    <source>
        <dbReference type="PROSITE" id="PS50850"/>
    </source>
</evidence>
<dbReference type="Gene3D" id="1.20.1720.10">
    <property type="entry name" value="Multidrug resistance protein D"/>
    <property type="match status" value="1"/>
</dbReference>
<dbReference type="Pfam" id="PF07690">
    <property type="entry name" value="MFS_1"/>
    <property type="match status" value="1"/>
</dbReference>
<feature type="transmembrane region" description="Helical" evidence="6">
    <location>
        <begin position="318"/>
        <end position="339"/>
    </location>
</feature>
<reference evidence="8" key="1">
    <citation type="journal article" date="2022" name="bioRxiv">
        <title>Deciphering the potential niche of two novel black yeast fungi from a biological soil crust based on their genomes, phenotypes, and melanin regulation.</title>
        <authorList>
            <consortium name="DOE Joint Genome Institute"/>
            <person name="Carr E.C."/>
            <person name="Barton Q."/>
            <person name="Grambo S."/>
            <person name="Sullivan M."/>
            <person name="Renfro C.M."/>
            <person name="Kuo A."/>
            <person name="Pangilinan J."/>
            <person name="Lipzen A."/>
            <person name="Keymanesh K."/>
            <person name="Savage E."/>
            <person name="Barry K."/>
            <person name="Grigoriev I.V."/>
            <person name="Riekhof W.R."/>
            <person name="Harris S.S."/>
        </authorList>
    </citation>
    <scope>NUCLEOTIDE SEQUENCE</scope>
    <source>
        <strain evidence="8">JF 03-4F</strain>
    </source>
</reference>
<dbReference type="FunFam" id="1.20.1720.10:FF:000012">
    <property type="entry name" value="MFS toxin efflux pump (AflT)"/>
    <property type="match status" value="1"/>
</dbReference>
<evidence type="ECO:0000313" key="9">
    <source>
        <dbReference type="Proteomes" id="UP001203852"/>
    </source>
</evidence>
<dbReference type="AlphaFoldDB" id="A0AAN6E1Y5"/>
<dbReference type="PANTHER" id="PTHR23501:SF201">
    <property type="entry name" value="MFS AFLATOXIN EFFLUX PUMP"/>
    <property type="match status" value="1"/>
</dbReference>
<feature type="domain" description="Major facilitator superfamily (MFS) profile" evidence="7">
    <location>
        <begin position="52"/>
        <end position="538"/>
    </location>
</feature>
<name>A0AAN6E1Y5_9EURO</name>
<keyword evidence="2 6" id="KW-0812">Transmembrane</keyword>
<evidence type="ECO:0000256" key="1">
    <source>
        <dbReference type="ARBA" id="ARBA00004141"/>
    </source>
</evidence>
<evidence type="ECO:0000256" key="2">
    <source>
        <dbReference type="ARBA" id="ARBA00022692"/>
    </source>
</evidence>
<dbReference type="InterPro" id="IPR036259">
    <property type="entry name" value="MFS_trans_sf"/>
</dbReference>
<evidence type="ECO:0000313" key="8">
    <source>
        <dbReference type="EMBL" id="KAI1615155.1"/>
    </source>
</evidence>
<comment type="caution">
    <text evidence="8">The sequence shown here is derived from an EMBL/GenBank/DDBJ whole genome shotgun (WGS) entry which is preliminary data.</text>
</comment>
<proteinExistence type="predicted"/>
<evidence type="ECO:0000256" key="4">
    <source>
        <dbReference type="ARBA" id="ARBA00023136"/>
    </source>
</evidence>
<accession>A0AAN6E1Y5</accession>
<feature type="transmembrane region" description="Helical" evidence="6">
    <location>
        <begin position="405"/>
        <end position="423"/>
    </location>
</feature>
<evidence type="ECO:0000256" key="3">
    <source>
        <dbReference type="ARBA" id="ARBA00022989"/>
    </source>
</evidence>
<dbReference type="CDD" id="cd17502">
    <property type="entry name" value="MFS_Azr1_MDR_like"/>
    <property type="match status" value="1"/>
</dbReference>
<keyword evidence="4 6" id="KW-0472">Membrane</keyword>
<feature type="transmembrane region" description="Helical" evidence="6">
    <location>
        <begin position="246"/>
        <end position="265"/>
    </location>
</feature>
<feature type="transmembrane region" description="Helical" evidence="6">
    <location>
        <begin position="351"/>
        <end position="373"/>
    </location>
</feature>
<feature type="transmembrane region" description="Helical" evidence="6">
    <location>
        <begin position="205"/>
        <end position="225"/>
    </location>
</feature>
<dbReference type="FunFam" id="1.20.1250.20:FF:000196">
    <property type="entry name" value="MFS toxin efflux pump (AflT)"/>
    <property type="match status" value="1"/>
</dbReference>
<feature type="transmembrane region" description="Helical" evidence="6">
    <location>
        <begin position="277"/>
        <end position="297"/>
    </location>
</feature>
<dbReference type="InterPro" id="IPR011701">
    <property type="entry name" value="MFS"/>
</dbReference>
<feature type="transmembrane region" description="Helical" evidence="6">
    <location>
        <begin position="116"/>
        <end position="136"/>
    </location>
</feature>
<keyword evidence="3 6" id="KW-1133">Transmembrane helix</keyword>
<sequence>MTSDEELREKEAPAPVSDDEQLSKDPADEGAALEQVTSKAEVYPTGAKLVSVLLSVYLTIFLVALDRTIIATALPKITDEFNSFGDVGWYNAGFLLPTTALQLFFGRLYTFYSPKWIFISLVVVFEIGSAVCGAAPNSVGFIWGRAVAGLGAGGLFNGAMILMMYAAPMSKRPFYMGLIGAVFGVASVAGPLLGGVFTTKVTWRWCFYINLPIGAIVLVFLFFAIDNTAPALGHLPFKEKFSRIDIPGTLIFVPCVVCLLLALQWGGQTYAWSDGRIIALFVVFGVLLMVFIGIQIWRQEAATVPPRIMKQRTILAGTLYSFFLGSSFMIVIYYLSIWFQAIKGDSAIRSGFSTLPFILSLVVASIFSGTLVMKLGYYNPSILAGATLAPIGAGLVTLFTPTTAHPMWIGCQVIYGFGIGLGLQQTNIAAQAVLPKKDVPTGMSVVFFGQGLGGTISVAIAQNVLDNKLISGLKSLPGNTPINVADLGATDLRNVFSAEQLPAVIKVYNHALIVVFYIGLAYACTAMVPGLFMEWKSTKGPKPVKEKEGTEAPA</sequence>
<evidence type="ECO:0000256" key="5">
    <source>
        <dbReference type="SAM" id="MobiDB-lite"/>
    </source>
</evidence>
<feature type="compositionally biased region" description="Basic and acidic residues" evidence="5">
    <location>
        <begin position="1"/>
        <end position="12"/>
    </location>
</feature>
<feature type="transmembrane region" description="Helical" evidence="6">
    <location>
        <begin position="89"/>
        <end position="109"/>
    </location>
</feature>
<feature type="transmembrane region" description="Helical" evidence="6">
    <location>
        <begin position="174"/>
        <end position="193"/>
    </location>
</feature>
<feature type="transmembrane region" description="Helical" evidence="6">
    <location>
        <begin position="444"/>
        <end position="465"/>
    </location>
</feature>
<dbReference type="GO" id="GO:0005886">
    <property type="term" value="C:plasma membrane"/>
    <property type="evidence" value="ECO:0007669"/>
    <property type="project" value="TreeGrafter"/>
</dbReference>
<feature type="transmembrane region" description="Helical" evidence="6">
    <location>
        <begin position="49"/>
        <end position="69"/>
    </location>
</feature>
<keyword evidence="9" id="KW-1185">Reference proteome</keyword>
<dbReference type="PANTHER" id="PTHR23501">
    <property type="entry name" value="MAJOR FACILITATOR SUPERFAMILY"/>
    <property type="match status" value="1"/>
</dbReference>
<dbReference type="GO" id="GO:0022857">
    <property type="term" value="F:transmembrane transporter activity"/>
    <property type="evidence" value="ECO:0007669"/>
    <property type="project" value="InterPro"/>
</dbReference>
<organism evidence="8 9">
    <name type="scientific">Exophiala viscosa</name>
    <dbReference type="NCBI Taxonomy" id="2486360"/>
    <lineage>
        <taxon>Eukaryota</taxon>
        <taxon>Fungi</taxon>
        <taxon>Dikarya</taxon>
        <taxon>Ascomycota</taxon>
        <taxon>Pezizomycotina</taxon>
        <taxon>Eurotiomycetes</taxon>
        <taxon>Chaetothyriomycetidae</taxon>
        <taxon>Chaetothyriales</taxon>
        <taxon>Herpotrichiellaceae</taxon>
        <taxon>Exophiala</taxon>
    </lineage>
</organism>
<feature type="transmembrane region" description="Helical" evidence="6">
    <location>
        <begin position="142"/>
        <end position="167"/>
    </location>
</feature>
<feature type="region of interest" description="Disordered" evidence="5">
    <location>
        <begin position="1"/>
        <end position="29"/>
    </location>
</feature>
<dbReference type="EMBL" id="MU404352">
    <property type="protein sequence ID" value="KAI1615155.1"/>
    <property type="molecule type" value="Genomic_DNA"/>
</dbReference>
<protein>
    <submittedName>
        <fullName evidence="8">Major facilitator superfamily domain-containing protein</fullName>
    </submittedName>
</protein>
<comment type="subcellular location">
    <subcellularLocation>
        <location evidence="1">Membrane</location>
        <topology evidence="1">Multi-pass membrane protein</topology>
    </subcellularLocation>
</comment>
<feature type="transmembrane region" description="Helical" evidence="6">
    <location>
        <begin position="380"/>
        <end position="399"/>
    </location>
</feature>
<feature type="transmembrane region" description="Helical" evidence="6">
    <location>
        <begin position="511"/>
        <end position="532"/>
    </location>
</feature>